<name>A0A3B5B0J4_9TELE</name>
<sequence length="95" mass="10709">MKEENLFHRRFSLCPSATSPPKIDPRTLTRNLSYGGDNDLYNLSPGNSSARLSLKCLFSFSSRSHLQSESRMFNGVEKDCPSPTEKLARKESLKV</sequence>
<dbReference type="Ensembl" id="ENSSPAT00000023973.1">
    <property type="protein sequence ID" value="ENSSPAP00000023594.1"/>
    <property type="gene ID" value="ENSSPAG00000017814.1"/>
</dbReference>
<accession>A0A3B5B0J4</accession>
<feature type="region of interest" description="Disordered" evidence="1">
    <location>
        <begin position="74"/>
        <end position="95"/>
    </location>
</feature>
<evidence type="ECO:0000313" key="2">
    <source>
        <dbReference type="Ensembl" id="ENSSPAP00000023594.1"/>
    </source>
</evidence>
<proteinExistence type="predicted"/>
<reference evidence="2" key="1">
    <citation type="submission" date="2023-09" db="UniProtKB">
        <authorList>
            <consortium name="Ensembl"/>
        </authorList>
    </citation>
    <scope>IDENTIFICATION</scope>
</reference>
<dbReference type="GeneTree" id="ENSGT00950000185387"/>
<dbReference type="STRING" id="144197.ENSSPAP00000023594"/>
<evidence type="ECO:0000256" key="1">
    <source>
        <dbReference type="SAM" id="MobiDB-lite"/>
    </source>
</evidence>
<feature type="compositionally biased region" description="Basic and acidic residues" evidence="1">
    <location>
        <begin position="76"/>
        <end position="95"/>
    </location>
</feature>
<organism evidence="2">
    <name type="scientific">Stegastes partitus</name>
    <name type="common">bicolor damselfish</name>
    <dbReference type="NCBI Taxonomy" id="144197"/>
    <lineage>
        <taxon>Eukaryota</taxon>
        <taxon>Metazoa</taxon>
        <taxon>Chordata</taxon>
        <taxon>Craniata</taxon>
        <taxon>Vertebrata</taxon>
        <taxon>Euteleostomi</taxon>
        <taxon>Actinopterygii</taxon>
        <taxon>Neopterygii</taxon>
        <taxon>Teleostei</taxon>
        <taxon>Neoteleostei</taxon>
        <taxon>Acanthomorphata</taxon>
        <taxon>Ovalentaria</taxon>
        <taxon>Pomacentridae</taxon>
        <taxon>Stegastes</taxon>
    </lineage>
</organism>
<protein>
    <submittedName>
        <fullName evidence="2">Uncharacterized protein</fullName>
    </submittedName>
</protein>
<dbReference type="AlphaFoldDB" id="A0A3B5B0J4"/>